<dbReference type="AlphaFoldDB" id="A0A4R6AYL5"/>
<comment type="caution">
    <text evidence="3">The sequence shown here is derived from an EMBL/GenBank/DDBJ whole genome shotgun (WGS) entry which is preliminary data.</text>
</comment>
<reference evidence="3 4" key="1">
    <citation type="submission" date="2019-03" db="EMBL/GenBank/DDBJ databases">
        <title>Rhodobacteraceae bacterium SM1902, a new member of the family Rhodobacteraceae isolated from Yantai.</title>
        <authorList>
            <person name="Sun Y."/>
        </authorList>
    </citation>
    <scope>NUCLEOTIDE SEQUENCE [LARGE SCALE GENOMIC DNA]</scope>
    <source>
        <strain evidence="3 4">SM1902</strain>
    </source>
</reference>
<evidence type="ECO:0000256" key="1">
    <source>
        <dbReference type="SAM" id="SignalP"/>
    </source>
</evidence>
<keyword evidence="1" id="KW-0732">Signal</keyword>
<proteinExistence type="predicted"/>
<dbReference type="RefSeq" id="WP_133342796.1">
    <property type="nucleotide sequence ID" value="NZ_SMZO01000019.1"/>
</dbReference>
<name>A0A4R6AYL5_9RHOB</name>
<keyword evidence="4" id="KW-1185">Reference proteome</keyword>
<feature type="signal peptide" evidence="1">
    <location>
        <begin position="1"/>
        <end position="23"/>
    </location>
</feature>
<dbReference type="OrthoDB" id="9770043at2"/>
<protein>
    <submittedName>
        <fullName evidence="3">PQQ-dependent sugar dehydrogenase</fullName>
    </submittedName>
</protein>
<dbReference type="Gene3D" id="2.120.10.30">
    <property type="entry name" value="TolB, C-terminal domain"/>
    <property type="match status" value="1"/>
</dbReference>
<dbReference type="SUPFAM" id="SSF50952">
    <property type="entry name" value="Soluble quinoprotein glucose dehydrogenase"/>
    <property type="match status" value="1"/>
</dbReference>
<evidence type="ECO:0000313" key="4">
    <source>
        <dbReference type="Proteomes" id="UP000294562"/>
    </source>
</evidence>
<organism evidence="3 4">
    <name type="scientific">Meridianimarinicoccus aquatilis</name>
    <dbReference type="NCBI Taxonomy" id="2552766"/>
    <lineage>
        <taxon>Bacteria</taxon>
        <taxon>Pseudomonadati</taxon>
        <taxon>Pseudomonadota</taxon>
        <taxon>Alphaproteobacteria</taxon>
        <taxon>Rhodobacterales</taxon>
        <taxon>Paracoccaceae</taxon>
        <taxon>Meridianimarinicoccus</taxon>
    </lineage>
</organism>
<dbReference type="Proteomes" id="UP000294562">
    <property type="component" value="Unassembled WGS sequence"/>
</dbReference>
<dbReference type="Pfam" id="PF07995">
    <property type="entry name" value="GSDH"/>
    <property type="match status" value="1"/>
</dbReference>
<evidence type="ECO:0000259" key="2">
    <source>
        <dbReference type="Pfam" id="PF07995"/>
    </source>
</evidence>
<dbReference type="InterPro" id="IPR011042">
    <property type="entry name" value="6-blade_b-propeller_TolB-like"/>
</dbReference>
<dbReference type="InterPro" id="IPR011041">
    <property type="entry name" value="Quinoprot_gluc/sorb_DH_b-prop"/>
</dbReference>
<accession>A0A4R6AYL5</accession>
<dbReference type="PANTHER" id="PTHR19328:SF75">
    <property type="entry name" value="ALDOSE SUGAR DEHYDROGENASE YLII"/>
    <property type="match status" value="1"/>
</dbReference>
<gene>
    <name evidence="3" type="ORF">E2L05_10150</name>
</gene>
<dbReference type="EMBL" id="SMZO01000019">
    <property type="protein sequence ID" value="TDL87958.1"/>
    <property type="molecule type" value="Genomic_DNA"/>
</dbReference>
<dbReference type="InterPro" id="IPR012938">
    <property type="entry name" value="Glc/Sorbosone_DH"/>
</dbReference>
<feature type="domain" description="Glucose/Sorbosone dehydrogenase" evidence="2">
    <location>
        <begin position="42"/>
        <end position="365"/>
    </location>
</feature>
<dbReference type="PANTHER" id="PTHR19328">
    <property type="entry name" value="HEDGEHOG-INTERACTING PROTEIN"/>
    <property type="match status" value="1"/>
</dbReference>
<evidence type="ECO:0000313" key="3">
    <source>
        <dbReference type="EMBL" id="TDL87958.1"/>
    </source>
</evidence>
<sequence length="369" mass="39103">MRQLWQITAAALVAVWASSGTQAQSLDSDAGSLRIQQMVGGLSEPWSLGFLPGGGLIITERGGRLLVVEGGASRSIAGVPKVAASGQGGLLDVLVPNDFAQTREIYLSFAKPQSGGGAGTAVARAVLSQSATRLEDVRTIFEMTPGASGGRHFGSRLVEGRDGMIYVTIGERGDRPAAQDLSRHEGSVVRIARDGSVPADNPFVGHSGAQPEIWSIGHRNPQGAALDANGRLWVAEHGARGGDEVNLVKKGQNYGWPVISYGRHYSGARIGKGTAQAGMQQPAHYWDPSIAPSGMAIYSGKLWPEWRGDFFVGSLKFSLISRIDGDTMAEAEQIEGPQTARVRDVREGPDGAIWFISENNGAVYRMTPG</sequence>
<feature type="chain" id="PRO_5021009420" evidence="1">
    <location>
        <begin position="24"/>
        <end position="369"/>
    </location>
</feature>